<evidence type="ECO:0000256" key="1">
    <source>
        <dbReference type="ARBA" id="ARBA00022679"/>
    </source>
</evidence>
<reference evidence="7" key="1">
    <citation type="submission" date="2023-07" db="EMBL/GenBank/DDBJ databases">
        <title>Yangia mangrovi SAOS 153D genome.</title>
        <authorList>
            <person name="Verma A."/>
            <person name="Pal Y."/>
            <person name="Sundharam S."/>
            <person name="Bisht B."/>
            <person name="Srinivasan K."/>
        </authorList>
    </citation>
    <scope>NUCLEOTIDE SEQUENCE [LARGE SCALE GENOMIC DNA]</scope>
    <source>
        <strain evidence="7">SAOS 153D</strain>
    </source>
</reference>
<protein>
    <submittedName>
        <fullName evidence="6">Alpha/beta fold hydrolase</fullName>
    </submittedName>
</protein>
<evidence type="ECO:0000313" key="7">
    <source>
        <dbReference type="Proteomes" id="UP000217448"/>
    </source>
</evidence>
<dbReference type="SUPFAM" id="SSF53474">
    <property type="entry name" value="alpha/beta-Hydrolases"/>
    <property type="match status" value="1"/>
</dbReference>
<dbReference type="Gene3D" id="3.40.50.1820">
    <property type="entry name" value="alpha/beta hydrolase"/>
    <property type="match status" value="1"/>
</dbReference>
<keyword evidence="7" id="KW-1185">Reference proteome</keyword>
<dbReference type="Proteomes" id="UP000217448">
    <property type="component" value="Unassembled WGS sequence"/>
</dbReference>
<dbReference type="RefSeq" id="WP_260349019.1">
    <property type="nucleotide sequence ID" value="NZ_NTHN02000020.1"/>
</dbReference>
<dbReference type="InterPro" id="IPR051321">
    <property type="entry name" value="PHA/PHB_synthase"/>
</dbReference>
<evidence type="ECO:0000259" key="5">
    <source>
        <dbReference type="Pfam" id="PF12551"/>
    </source>
</evidence>
<proteinExistence type="predicted"/>
<evidence type="ECO:0000313" key="6">
    <source>
        <dbReference type="EMBL" id="MCT4371086.1"/>
    </source>
</evidence>
<sequence>MSELVPPPAASQPAPTVAPSACPPPRVPEVWVHDGFYASLDRALASMRARLTMGVSPYAAASAWQAWAVNLLKAPGRQTDLAERFWHNQWQALTGIWDTARGFRPAADDHRFDGEGWANPVSRVWMQGFLAAEDWWEVATSRQRGMNPRESARVSFMARQGLDALSPSNLPWFNPEVLDAMARSGGRCLIDGAALMAEDWLRDGVLHSEQPETFMPGQDVACTPGTVVFRNHIFELIQYAPATETVHADPILIVPAWIMKYYILDLSEQNSLIGYLVAQGFTVFCISWLNPGAEDRDLSLDAYRRDGVMAALEAVTTICPGRRVHACGYCLGGTILAIAAATMARDGDERLGSITLLAAQTDFSEAGELMLFVDEAQIAYLEDLMWAQGYLDQRQMAGTFRVLRDRDLIWSRLVRRYLMGEEEQEFDIGAWSKDATRMPYRMHSEYLRGLFLENRLTAGRFAVDGRVIALKDIAAPLFVLATEKDHIAPWRSVYKTALFSDSDMTFALVSGGHNGGILSPPGQGRRSFRRSFRLGHRPAGAPYAGPDDWHARHAPQEGSWWPHWVNWLHRMGPGKETAPPETGVPGTEYAPLCAAPGLYVLQR</sequence>
<dbReference type="PANTHER" id="PTHR36837">
    <property type="entry name" value="POLY(3-HYDROXYALKANOATE) POLYMERASE SUBUNIT PHAC"/>
    <property type="match status" value="1"/>
</dbReference>
<organism evidence="6 7">
    <name type="scientific">Alloyangia mangrovi</name>
    <dbReference type="NCBI Taxonomy" id="1779329"/>
    <lineage>
        <taxon>Bacteria</taxon>
        <taxon>Pseudomonadati</taxon>
        <taxon>Pseudomonadota</taxon>
        <taxon>Alphaproteobacteria</taxon>
        <taxon>Rhodobacterales</taxon>
        <taxon>Roseobacteraceae</taxon>
        <taxon>Alloyangia</taxon>
    </lineage>
</organism>
<accession>A0ABT2KKY2</accession>
<dbReference type="EMBL" id="NTHN02000020">
    <property type="protein sequence ID" value="MCT4371086.1"/>
    <property type="molecule type" value="Genomic_DNA"/>
</dbReference>
<evidence type="ECO:0000256" key="3">
    <source>
        <dbReference type="SAM" id="MobiDB-lite"/>
    </source>
</evidence>
<gene>
    <name evidence="6" type="ORF">CLG85_012480</name>
</gene>
<feature type="domain" description="Poly-beta-hydroxybutyrate polymerase N-terminal" evidence="5">
    <location>
        <begin position="37"/>
        <end position="77"/>
    </location>
</feature>
<feature type="domain" description="Poly-beta-hydroxybutyrate polymerase N-terminal" evidence="4">
    <location>
        <begin position="108"/>
        <end position="276"/>
    </location>
</feature>
<keyword evidence="1" id="KW-0808">Transferase</keyword>
<feature type="region of interest" description="Disordered" evidence="3">
    <location>
        <begin position="1"/>
        <end position="21"/>
    </location>
</feature>
<evidence type="ECO:0000256" key="2">
    <source>
        <dbReference type="ARBA" id="ARBA00023315"/>
    </source>
</evidence>
<feature type="compositionally biased region" description="Pro residues" evidence="3">
    <location>
        <begin position="1"/>
        <end position="10"/>
    </location>
</feature>
<dbReference type="InterPro" id="IPR029058">
    <property type="entry name" value="AB_hydrolase_fold"/>
</dbReference>
<dbReference type="PANTHER" id="PTHR36837:SF5">
    <property type="entry name" value="POLY-3-HYDROXYBUTYRATE SYNTHASE"/>
    <property type="match status" value="1"/>
</dbReference>
<dbReference type="InterPro" id="IPR022211">
    <property type="entry name" value="PHBC_N"/>
</dbReference>
<dbReference type="InterPro" id="IPR010941">
    <property type="entry name" value="PhaC_N"/>
</dbReference>
<keyword evidence="2" id="KW-0012">Acyltransferase</keyword>
<dbReference type="Pfam" id="PF12551">
    <property type="entry name" value="PHBC_N"/>
    <property type="match status" value="1"/>
</dbReference>
<name>A0ABT2KKY2_9RHOB</name>
<comment type="caution">
    <text evidence="6">The sequence shown here is derived from an EMBL/GenBank/DDBJ whole genome shotgun (WGS) entry which is preliminary data.</text>
</comment>
<evidence type="ECO:0000259" key="4">
    <source>
        <dbReference type="Pfam" id="PF07167"/>
    </source>
</evidence>
<keyword evidence="6" id="KW-0378">Hydrolase</keyword>
<dbReference type="GO" id="GO:0016787">
    <property type="term" value="F:hydrolase activity"/>
    <property type="evidence" value="ECO:0007669"/>
    <property type="project" value="UniProtKB-KW"/>
</dbReference>
<dbReference type="Pfam" id="PF07167">
    <property type="entry name" value="PhaC_N"/>
    <property type="match status" value="1"/>
</dbReference>